<dbReference type="PANTHER" id="PTHR34563:SF9">
    <property type="entry name" value="MADS-BOX DOMAIN-CONTAINING PROTEIN"/>
    <property type="match status" value="1"/>
</dbReference>
<keyword evidence="2" id="KW-1185">Reference proteome</keyword>
<dbReference type="PANTHER" id="PTHR34563">
    <property type="entry name" value="BNACNNG33880D PROTEIN"/>
    <property type="match status" value="1"/>
</dbReference>
<evidence type="ECO:0000313" key="1">
    <source>
        <dbReference type="EMBL" id="RAL46768.1"/>
    </source>
</evidence>
<dbReference type="AlphaFoldDB" id="A0A328DQ25"/>
<comment type="caution">
    <text evidence="1">The sequence shown here is derived from an EMBL/GenBank/DDBJ whole genome shotgun (WGS) entry which is preliminary data.</text>
</comment>
<dbReference type="EMBL" id="NQVE01000122">
    <property type="protein sequence ID" value="RAL46768.1"/>
    <property type="molecule type" value="Genomic_DNA"/>
</dbReference>
<proteinExistence type="predicted"/>
<protein>
    <submittedName>
        <fullName evidence="1">Uncharacterized protein</fullName>
    </submittedName>
</protein>
<accession>A0A328DQ25</accession>
<reference evidence="1 2" key="1">
    <citation type="submission" date="2018-06" db="EMBL/GenBank/DDBJ databases">
        <title>The Genome of Cuscuta australis (Dodder) Provides Insight into the Evolution of Plant Parasitism.</title>
        <authorList>
            <person name="Liu H."/>
        </authorList>
    </citation>
    <scope>NUCLEOTIDE SEQUENCE [LARGE SCALE GENOMIC DNA]</scope>
    <source>
        <strain evidence="2">cv. Yunnan</strain>
        <tissue evidence="1">Vines</tissue>
    </source>
</reference>
<dbReference type="Proteomes" id="UP000249390">
    <property type="component" value="Unassembled WGS sequence"/>
</dbReference>
<name>A0A328DQ25_9ASTE</name>
<evidence type="ECO:0000313" key="2">
    <source>
        <dbReference type="Proteomes" id="UP000249390"/>
    </source>
</evidence>
<sequence length="84" mass="9503">MGLRGLVVSVKTKLLLLRRRRNNSTIIVARHHSSSSSSSSSCSWYDKMKKSESTRIELRSRKAQKIIQQTLLFADSPHTASFPT</sequence>
<organism evidence="1 2">
    <name type="scientific">Cuscuta australis</name>
    <dbReference type="NCBI Taxonomy" id="267555"/>
    <lineage>
        <taxon>Eukaryota</taxon>
        <taxon>Viridiplantae</taxon>
        <taxon>Streptophyta</taxon>
        <taxon>Embryophyta</taxon>
        <taxon>Tracheophyta</taxon>
        <taxon>Spermatophyta</taxon>
        <taxon>Magnoliopsida</taxon>
        <taxon>eudicotyledons</taxon>
        <taxon>Gunneridae</taxon>
        <taxon>Pentapetalae</taxon>
        <taxon>asterids</taxon>
        <taxon>lamiids</taxon>
        <taxon>Solanales</taxon>
        <taxon>Convolvulaceae</taxon>
        <taxon>Cuscuteae</taxon>
        <taxon>Cuscuta</taxon>
        <taxon>Cuscuta subgen. Grammica</taxon>
        <taxon>Cuscuta sect. Cleistogrammica</taxon>
    </lineage>
</organism>
<gene>
    <name evidence="1" type="ORF">DM860_005047</name>
</gene>